<dbReference type="InterPro" id="IPR045210">
    <property type="entry name" value="RING-Ubox_PUB"/>
</dbReference>
<dbReference type="InterPro" id="IPR045185">
    <property type="entry name" value="PUB22/23/24-like"/>
</dbReference>
<evidence type="ECO:0000256" key="3">
    <source>
        <dbReference type="ARBA" id="ARBA00022679"/>
    </source>
</evidence>
<dbReference type="SUPFAM" id="SSF57850">
    <property type="entry name" value="RING/U-box"/>
    <property type="match status" value="1"/>
</dbReference>
<dbReference type="EC" id="2.3.2.27" evidence="5"/>
<dbReference type="SUPFAM" id="SSF48371">
    <property type="entry name" value="ARM repeat"/>
    <property type="match status" value="1"/>
</dbReference>
<reference evidence="7" key="1">
    <citation type="submission" date="2021-01" db="UniProtKB">
        <authorList>
            <consortium name="EnsemblPlants"/>
        </authorList>
    </citation>
    <scope>IDENTIFICATION</scope>
</reference>
<keyword evidence="3 5" id="KW-0808">Transferase</keyword>
<dbReference type="OMA" id="MEPARIM"/>
<evidence type="ECO:0000256" key="2">
    <source>
        <dbReference type="ARBA" id="ARBA00004906"/>
    </source>
</evidence>
<comment type="function">
    <text evidence="5">Functions as an E3 ubiquitin ligase.</text>
</comment>
<keyword evidence="4 5" id="KW-0833">Ubl conjugation pathway</keyword>
<evidence type="ECO:0000259" key="6">
    <source>
        <dbReference type="PROSITE" id="PS51698"/>
    </source>
</evidence>
<evidence type="ECO:0000313" key="8">
    <source>
        <dbReference type="Proteomes" id="UP000594263"/>
    </source>
</evidence>
<protein>
    <recommendedName>
        <fullName evidence="5 6">U-box domain-containing protein</fullName>
        <ecNumber evidence="5">2.3.2.27</ecNumber>
    </recommendedName>
    <alternativeName>
        <fullName evidence="5">RING-type E3 ubiquitin transferase PUB</fullName>
    </alternativeName>
</protein>
<accession>A0A7N0ULG3</accession>
<dbReference type="PROSITE" id="PS51698">
    <property type="entry name" value="U_BOX"/>
    <property type="match status" value="1"/>
</dbReference>
<dbReference type="CDD" id="cd16664">
    <property type="entry name" value="RING-Ubox_PUB"/>
    <property type="match status" value="1"/>
</dbReference>
<comment type="catalytic activity">
    <reaction evidence="1 5">
        <text>S-ubiquitinyl-[E2 ubiquitin-conjugating enzyme]-L-cysteine + [acceptor protein]-L-lysine = [E2 ubiquitin-conjugating enzyme]-L-cysteine + N(6)-ubiquitinyl-[acceptor protein]-L-lysine.</text>
        <dbReference type="EC" id="2.3.2.27"/>
    </reaction>
</comment>
<comment type="pathway">
    <text evidence="2 5">Protein modification; protein ubiquitination.</text>
</comment>
<dbReference type="Gene3D" id="1.25.10.10">
    <property type="entry name" value="Leucine-rich Repeat Variant"/>
    <property type="match status" value="1"/>
</dbReference>
<dbReference type="Gramene" id="Kaladp0074s0014.1.v1.1">
    <property type="protein sequence ID" value="Kaladp0074s0014.1.v1.1.CDS.1"/>
    <property type="gene ID" value="Kaladp0074s0014.v1.1"/>
</dbReference>
<dbReference type="InterPro" id="IPR003613">
    <property type="entry name" value="Ubox_domain"/>
</dbReference>
<organism evidence="7 8">
    <name type="scientific">Kalanchoe fedtschenkoi</name>
    <name type="common">Lavender scallops</name>
    <name type="synonym">South American air plant</name>
    <dbReference type="NCBI Taxonomy" id="63787"/>
    <lineage>
        <taxon>Eukaryota</taxon>
        <taxon>Viridiplantae</taxon>
        <taxon>Streptophyta</taxon>
        <taxon>Embryophyta</taxon>
        <taxon>Tracheophyta</taxon>
        <taxon>Spermatophyta</taxon>
        <taxon>Magnoliopsida</taxon>
        <taxon>eudicotyledons</taxon>
        <taxon>Gunneridae</taxon>
        <taxon>Pentapetalae</taxon>
        <taxon>Saxifragales</taxon>
        <taxon>Crassulaceae</taxon>
        <taxon>Kalanchoe</taxon>
    </lineage>
</organism>
<evidence type="ECO:0000256" key="4">
    <source>
        <dbReference type="ARBA" id="ARBA00022786"/>
    </source>
</evidence>
<dbReference type="InterPro" id="IPR016024">
    <property type="entry name" value="ARM-type_fold"/>
</dbReference>
<evidence type="ECO:0000256" key="1">
    <source>
        <dbReference type="ARBA" id="ARBA00000900"/>
    </source>
</evidence>
<dbReference type="EnsemblPlants" id="Kaladp0074s0014.1.v1.1">
    <property type="protein sequence ID" value="Kaladp0074s0014.1.v1.1.CDS.1"/>
    <property type="gene ID" value="Kaladp0074s0014.v1.1"/>
</dbReference>
<dbReference type="InterPro" id="IPR013083">
    <property type="entry name" value="Znf_RING/FYVE/PHD"/>
</dbReference>
<feature type="domain" description="U-box" evidence="6">
    <location>
        <begin position="5"/>
        <end position="84"/>
    </location>
</feature>
<dbReference type="AlphaFoldDB" id="A0A7N0ULG3"/>
<dbReference type="InterPro" id="IPR058678">
    <property type="entry name" value="ARM_PUB"/>
</dbReference>
<dbReference type="Pfam" id="PF25598">
    <property type="entry name" value="ARM_PUB"/>
    <property type="match status" value="1"/>
</dbReference>
<evidence type="ECO:0000313" key="7">
    <source>
        <dbReference type="EnsemblPlants" id="Kaladp0074s0014.1.v1.1.CDS.1"/>
    </source>
</evidence>
<dbReference type="InterPro" id="IPR011989">
    <property type="entry name" value="ARM-like"/>
</dbReference>
<dbReference type="GO" id="GO:0061630">
    <property type="term" value="F:ubiquitin protein ligase activity"/>
    <property type="evidence" value="ECO:0007669"/>
    <property type="project" value="UniProtKB-UniRule"/>
</dbReference>
<dbReference type="Pfam" id="PF04564">
    <property type="entry name" value="U-box"/>
    <property type="match status" value="1"/>
</dbReference>
<proteinExistence type="predicted"/>
<sequence length="410" mass="45419">MEDIDIPSFFLCPISLDIMKDPVTVSTGITYDRTSIEKWLYTSKKNTCPVTKQLISEPNSETIITPNHTLCRLIQSWCILNAIDRIPTPKPPVDKAQISKLLCQAASAPPHLQLKCLQTVRSIASENESNKRCFESAGGLQFLTSIIVSSLTDRDSSDECSKCGDEALNILWNLQISEAGLRRLALAHNGQFLTSLIKILQSGSYDSRAYALFLLKSIYEVVDRVQLINMSHGIFIELVQILHDQVSPKTTKSALQLLALVAPWGRNKVKLVEAGAVRVLIDILLNTADKCIPEMVLISLDTLCGCAEGRSELLAHAAGLAIVSKKIMRVSHEASERAVRILRWVSRYSATPAVVQEMLHIGVVAKLCLVMQMENRGKTKEKAMEILKMHGREWRNAACIPATLAAFYPV</sequence>
<evidence type="ECO:0000256" key="5">
    <source>
        <dbReference type="RuleBase" id="RU369093"/>
    </source>
</evidence>
<dbReference type="Proteomes" id="UP000594263">
    <property type="component" value="Unplaced"/>
</dbReference>
<keyword evidence="8" id="KW-1185">Reference proteome</keyword>
<dbReference type="GO" id="GO:0016567">
    <property type="term" value="P:protein ubiquitination"/>
    <property type="evidence" value="ECO:0007669"/>
    <property type="project" value="UniProtKB-UniRule"/>
</dbReference>
<dbReference type="PANTHER" id="PTHR22849">
    <property type="entry name" value="WDSAM1 PROTEIN"/>
    <property type="match status" value="1"/>
</dbReference>
<dbReference type="PANTHER" id="PTHR22849:SF132">
    <property type="entry name" value="E3 UBIQUITIN-PROTEIN LIGASE PUB23"/>
    <property type="match status" value="1"/>
</dbReference>
<dbReference type="UniPathway" id="UPA00143"/>
<dbReference type="Gene3D" id="3.30.40.10">
    <property type="entry name" value="Zinc/RING finger domain, C3HC4 (zinc finger)"/>
    <property type="match status" value="1"/>
</dbReference>
<dbReference type="SMART" id="SM00504">
    <property type="entry name" value="Ubox"/>
    <property type="match status" value="1"/>
</dbReference>
<name>A0A7N0ULG3_KALFE</name>